<dbReference type="InterPro" id="IPR056867">
    <property type="entry name" value="LRR_15"/>
</dbReference>
<dbReference type="AlphaFoldDB" id="A0A1X7S2G0"/>
<keyword evidence="1" id="KW-0175">Coiled coil</keyword>
<proteinExistence type="predicted"/>
<dbReference type="EMBL" id="LT853700">
    <property type="protein sequence ID" value="SMQ53878.1"/>
    <property type="molecule type" value="Genomic_DNA"/>
</dbReference>
<protein>
    <recommendedName>
        <fullName evidence="2">Leucine-rich repeat domain-containing protein</fullName>
    </recommendedName>
</protein>
<keyword evidence="4" id="KW-1185">Reference proteome</keyword>
<reference evidence="3 4" key="1">
    <citation type="submission" date="2016-06" db="EMBL/GenBank/DDBJ databases">
        <authorList>
            <person name="Kjaerup R.B."/>
            <person name="Dalgaard T.S."/>
            <person name="Juul-Madsen H.R."/>
        </authorList>
    </citation>
    <scope>NUCLEOTIDE SEQUENCE [LARGE SCALE GENOMIC DNA]</scope>
</reference>
<dbReference type="Proteomes" id="UP000215127">
    <property type="component" value="Chromosome 9"/>
</dbReference>
<gene>
    <name evidence="3" type="ORF">ZT3D7_G9032</name>
</gene>
<evidence type="ECO:0000313" key="4">
    <source>
        <dbReference type="Proteomes" id="UP000215127"/>
    </source>
</evidence>
<name>A0A1X7S2G0_ZYMT9</name>
<dbReference type="Pfam" id="PF24969">
    <property type="entry name" value="LRR_15"/>
    <property type="match status" value="1"/>
</dbReference>
<feature type="domain" description="Leucine-rich repeat" evidence="2">
    <location>
        <begin position="240"/>
        <end position="377"/>
    </location>
</feature>
<accession>A0A1X7S2G0</accession>
<sequence length="623" mass="71081">MRSLPDLPTELIIYINSLIPRPTWSPHEAKTRHPYSISYQLYCSLSLVCKRLHSIIRPILYENIAFKDVRYLMNDKYKDKHQIARTLCEAPHLQEHVRKLDIEIHGCSSYGGQELVKDEAVFPSLRQTLMQTLGERELCEKIMYILRFSRCQAAYAAILVLLAPNVKELAINFEQDVFCAHPWEDSGGLSCMQRLVGMMFEELQAARLSQEAISTTRISPLENLQDCTLHDTSPITMASIMSIPSMRSVKASFMKMTSSWQQNIPDFEAVPSGVTSLELIDYMLDPRWVKTIVAGCRALKHFTYQVRKVYNFDDPIPPVNATTIREALDSQKHALETLRLIDSTKRGQVFTYSEGSIGSLADFSSLTHLEIDEQALFAFDARDRDDILYLSPHFISPNMDFFPSTLKSLRYHTYAFHADVPQILDTLSGLQDRGLKDLTISCPVEDPSSKWEFSHNIELFKFFWKHHPQLDRGQDTYINLQAGADLELGPHTMDRMEVQCRNLKSSGRAKLRDVADVLKGHGLKVMVRSQAPHLHLWKENLILGEALLSQYRDTKKTSPEAGQVQLGNRAQIELGEVSALLKLSAEIRAEKELEEEARLKLEREEEEAELEVGLALLNLEAFE</sequence>
<evidence type="ECO:0000256" key="1">
    <source>
        <dbReference type="SAM" id="Coils"/>
    </source>
</evidence>
<feature type="coiled-coil region" evidence="1">
    <location>
        <begin position="584"/>
        <end position="611"/>
    </location>
</feature>
<evidence type="ECO:0000259" key="2">
    <source>
        <dbReference type="Pfam" id="PF24969"/>
    </source>
</evidence>
<organism evidence="3 4">
    <name type="scientific">Zymoseptoria tritici (strain ST99CH_3D7)</name>
    <dbReference type="NCBI Taxonomy" id="1276538"/>
    <lineage>
        <taxon>Eukaryota</taxon>
        <taxon>Fungi</taxon>
        <taxon>Dikarya</taxon>
        <taxon>Ascomycota</taxon>
        <taxon>Pezizomycotina</taxon>
        <taxon>Dothideomycetes</taxon>
        <taxon>Dothideomycetidae</taxon>
        <taxon>Mycosphaerellales</taxon>
        <taxon>Mycosphaerellaceae</taxon>
        <taxon>Zymoseptoria</taxon>
    </lineage>
</organism>
<evidence type="ECO:0000313" key="3">
    <source>
        <dbReference type="EMBL" id="SMQ53878.1"/>
    </source>
</evidence>